<name>A0A8J5GGH6_ZINOF</name>
<evidence type="ECO:0000313" key="2">
    <source>
        <dbReference type="EMBL" id="KAG6503164.1"/>
    </source>
</evidence>
<sequence>MREALLSLCHRQFWPAFALSSGVNILQRLRFKDDLEKEFDTKESKFKRGNVLFDASQYLFFGKEIVEDIDLGVLEDDGSVNASLTKIDDEYYFPTVQDREEIIPSKGHDINEVEGFGYLSDTHGLANTFAKLNKVVDEPKKLADYVIEETTSKAKDKKPKEATKEPSKPTVKEPTPPKEEEPLPTHQCLLKKRLLPSRMMEILTPTPEVTSEVKDVAKLPRHAAKVSLSHSAKRPKFATALL</sequence>
<organism evidence="2 3">
    <name type="scientific">Zingiber officinale</name>
    <name type="common">Ginger</name>
    <name type="synonym">Amomum zingiber</name>
    <dbReference type="NCBI Taxonomy" id="94328"/>
    <lineage>
        <taxon>Eukaryota</taxon>
        <taxon>Viridiplantae</taxon>
        <taxon>Streptophyta</taxon>
        <taxon>Embryophyta</taxon>
        <taxon>Tracheophyta</taxon>
        <taxon>Spermatophyta</taxon>
        <taxon>Magnoliopsida</taxon>
        <taxon>Liliopsida</taxon>
        <taxon>Zingiberales</taxon>
        <taxon>Zingiberaceae</taxon>
        <taxon>Zingiber</taxon>
    </lineage>
</organism>
<gene>
    <name evidence="2" type="ORF">ZIOFF_035475</name>
</gene>
<dbReference type="Proteomes" id="UP000734854">
    <property type="component" value="Unassembled WGS sequence"/>
</dbReference>
<evidence type="ECO:0000313" key="3">
    <source>
        <dbReference type="Proteomes" id="UP000734854"/>
    </source>
</evidence>
<reference evidence="2 3" key="1">
    <citation type="submission" date="2020-08" db="EMBL/GenBank/DDBJ databases">
        <title>Plant Genome Project.</title>
        <authorList>
            <person name="Zhang R.-G."/>
        </authorList>
    </citation>
    <scope>NUCLEOTIDE SEQUENCE [LARGE SCALE GENOMIC DNA]</scope>
    <source>
        <tissue evidence="2">Rhizome</tissue>
    </source>
</reference>
<dbReference type="AlphaFoldDB" id="A0A8J5GGH6"/>
<feature type="compositionally biased region" description="Basic and acidic residues" evidence="1">
    <location>
        <begin position="151"/>
        <end position="183"/>
    </location>
</feature>
<evidence type="ECO:0000256" key="1">
    <source>
        <dbReference type="SAM" id="MobiDB-lite"/>
    </source>
</evidence>
<keyword evidence="3" id="KW-1185">Reference proteome</keyword>
<feature type="region of interest" description="Disordered" evidence="1">
    <location>
        <begin position="151"/>
        <end position="186"/>
    </location>
</feature>
<accession>A0A8J5GGH6</accession>
<proteinExistence type="predicted"/>
<dbReference type="EMBL" id="JACMSC010000010">
    <property type="protein sequence ID" value="KAG6503164.1"/>
    <property type="molecule type" value="Genomic_DNA"/>
</dbReference>
<protein>
    <submittedName>
        <fullName evidence="2">Uncharacterized protein</fullName>
    </submittedName>
</protein>
<comment type="caution">
    <text evidence="2">The sequence shown here is derived from an EMBL/GenBank/DDBJ whole genome shotgun (WGS) entry which is preliminary data.</text>
</comment>